<dbReference type="Proteomes" id="UP000467841">
    <property type="component" value="Unassembled WGS sequence"/>
</dbReference>
<evidence type="ECO:0000256" key="1">
    <source>
        <dbReference type="SAM" id="Coils"/>
    </source>
</evidence>
<dbReference type="OrthoDB" id="1624952at2759"/>
<protein>
    <submittedName>
        <fullName evidence="2">Uncharacterized protein</fullName>
    </submittedName>
</protein>
<name>A0A6D2JBG4_9BRAS</name>
<keyword evidence="3" id="KW-1185">Reference proteome</keyword>
<sequence>MGSYDRFRALHRHTIELRKDMAACENALMEAEQDSLDCGAASREADREMAECIERLKETSAKMGEKWEVVKGFLYLAHTGWYWKARSDRLTKMHRRHSYAAYGNAADAVDEYLRLGASTALKCLHKFTNAIIVFTRRTISEGLHQQILNDYSRLERRVDFLAQ</sequence>
<feature type="coiled-coil region" evidence="1">
    <location>
        <begin position="14"/>
        <end position="62"/>
    </location>
</feature>
<accession>A0A6D2JBG4</accession>
<reference evidence="2" key="1">
    <citation type="submission" date="2020-01" db="EMBL/GenBank/DDBJ databases">
        <authorList>
            <person name="Mishra B."/>
        </authorList>
    </citation>
    <scope>NUCLEOTIDE SEQUENCE [LARGE SCALE GENOMIC DNA]</scope>
</reference>
<dbReference type="EMBL" id="CACVBM020001229">
    <property type="protein sequence ID" value="CAA7040575.1"/>
    <property type="molecule type" value="Genomic_DNA"/>
</dbReference>
<gene>
    <name evidence="2" type="ORF">MERR_LOCUS27810</name>
</gene>
<dbReference type="AlphaFoldDB" id="A0A6D2JBG4"/>
<evidence type="ECO:0000313" key="3">
    <source>
        <dbReference type="Proteomes" id="UP000467841"/>
    </source>
</evidence>
<organism evidence="2 3">
    <name type="scientific">Microthlaspi erraticum</name>
    <dbReference type="NCBI Taxonomy" id="1685480"/>
    <lineage>
        <taxon>Eukaryota</taxon>
        <taxon>Viridiplantae</taxon>
        <taxon>Streptophyta</taxon>
        <taxon>Embryophyta</taxon>
        <taxon>Tracheophyta</taxon>
        <taxon>Spermatophyta</taxon>
        <taxon>Magnoliopsida</taxon>
        <taxon>eudicotyledons</taxon>
        <taxon>Gunneridae</taxon>
        <taxon>Pentapetalae</taxon>
        <taxon>rosids</taxon>
        <taxon>malvids</taxon>
        <taxon>Brassicales</taxon>
        <taxon>Brassicaceae</taxon>
        <taxon>Coluteocarpeae</taxon>
        <taxon>Microthlaspi</taxon>
    </lineage>
</organism>
<evidence type="ECO:0000313" key="2">
    <source>
        <dbReference type="EMBL" id="CAA7040575.1"/>
    </source>
</evidence>
<proteinExistence type="predicted"/>
<keyword evidence="1" id="KW-0175">Coiled coil</keyword>
<comment type="caution">
    <text evidence="2">The sequence shown here is derived from an EMBL/GenBank/DDBJ whole genome shotgun (WGS) entry which is preliminary data.</text>
</comment>